<name>A0A8C0WFZ6_CASCN</name>
<dbReference type="Ensembl" id="ENSCCNT00000014541.1">
    <property type="protein sequence ID" value="ENSCCNP00000011106.1"/>
    <property type="gene ID" value="ENSCCNG00000011471.1"/>
</dbReference>
<gene>
    <name evidence="1" type="primary">Znf655</name>
</gene>
<organism evidence="1">
    <name type="scientific">Castor canadensis</name>
    <name type="common">American beaver</name>
    <dbReference type="NCBI Taxonomy" id="51338"/>
    <lineage>
        <taxon>Eukaryota</taxon>
        <taxon>Metazoa</taxon>
        <taxon>Chordata</taxon>
        <taxon>Craniata</taxon>
        <taxon>Vertebrata</taxon>
        <taxon>Euteleostomi</taxon>
        <taxon>Mammalia</taxon>
        <taxon>Eutheria</taxon>
        <taxon>Euarchontoglires</taxon>
        <taxon>Glires</taxon>
        <taxon>Rodentia</taxon>
        <taxon>Castorimorpha</taxon>
        <taxon>Castoridae</taxon>
        <taxon>Castor</taxon>
    </lineage>
</organism>
<dbReference type="AlphaFoldDB" id="A0A8C0WFZ6"/>
<accession>A0A8C0WFZ6</accession>
<evidence type="ECO:0000313" key="1">
    <source>
        <dbReference type="Ensembl" id="ENSCCNP00000011106.1"/>
    </source>
</evidence>
<reference evidence="1" key="1">
    <citation type="submission" date="2023-09" db="UniProtKB">
        <authorList>
            <consortium name="Ensembl"/>
        </authorList>
    </citation>
    <scope>IDENTIFICATION</scope>
</reference>
<sequence length="99" mass="10915">MEEISAQETAGSPRVHFQSVETLSECLSPEPQFVQDINMEQGLTEGMLLRLPTTRIHCVNSCPALSQTQASALSGETLAVLTAGISKRWPRCRETFPRL</sequence>
<proteinExistence type="predicted"/>
<evidence type="ECO:0008006" key="2">
    <source>
        <dbReference type="Google" id="ProtNLM"/>
    </source>
</evidence>
<protein>
    <recommendedName>
        <fullName evidence="2">Zinc finger protein 655</fullName>
    </recommendedName>
</protein>